<dbReference type="SUPFAM" id="SSF56281">
    <property type="entry name" value="Metallo-hydrolase/oxidoreductase"/>
    <property type="match status" value="1"/>
</dbReference>
<gene>
    <name evidence="2" type="ORF">SAMN04488112_105140</name>
</gene>
<sequence length="271" mass="31166">MVKKRVKQVQHEDVTALHCSYYFLGNGFRAWTFHVDGLMVETGPRRARSEVRRFAQRFHPQAIAVTHFHEDHTGNAADLATRYRIPVYMSAQTARILSGSPRIPLYRRVVWGPLDPVRGEVQDRIETDRYCFQAVPTPGHARDHVAWVEEEQGWAFTGDLFIANRHTYGLRDESISQLAASIRRVLRYPIQTVFCSHAGVIPDGVTALRKKLDFLEWLQAETLRLYKEGACSREIAARLLKRRPALVCFSNGELSPVHLIRSILREHRKKA</sequence>
<feature type="domain" description="Metallo-beta-lactamase" evidence="1">
    <location>
        <begin position="29"/>
        <end position="197"/>
    </location>
</feature>
<evidence type="ECO:0000313" key="2">
    <source>
        <dbReference type="EMBL" id="SDC27732.1"/>
    </source>
</evidence>
<dbReference type="AlphaFoldDB" id="A0A1G6K9J1"/>
<protein>
    <submittedName>
        <fullName evidence="2">Glyoxylase, beta-lactamase superfamily II</fullName>
    </submittedName>
</protein>
<organism evidence="2 3">
    <name type="scientific">Melghirimyces thermohalophilus</name>
    <dbReference type="NCBI Taxonomy" id="1236220"/>
    <lineage>
        <taxon>Bacteria</taxon>
        <taxon>Bacillati</taxon>
        <taxon>Bacillota</taxon>
        <taxon>Bacilli</taxon>
        <taxon>Bacillales</taxon>
        <taxon>Thermoactinomycetaceae</taxon>
        <taxon>Melghirimyces</taxon>
    </lineage>
</organism>
<accession>A0A1G6K9J1</accession>
<evidence type="ECO:0000259" key="1">
    <source>
        <dbReference type="SMART" id="SM00849"/>
    </source>
</evidence>
<dbReference type="InterPro" id="IPR001279">
    <property type="entry name" value="Metallo-B-lactamas"/>
</dbReference>
<dbReference type="RefSeq" id="WP_176757825.1">
    <property type="nucleotide sequence ID" value="NZ_FMZA01000005.1"/>
</dbReference>
<evidence type="ECO:0000313" key="3">
    <source>
        <dbReference type="Proteomes" id="UP000199387"/>
    </source>
</evidence>
<dbReference type="SMART" id="SM00849">
    <property type="entry name" value="Lactamase_B"/>
    <property type="match status" value="1"/>
</dbReference>
<dbReference type="InterPro" id="IPR050855">
    <property type="entry name" value="NDM-1-like"/>
</dbReference>
<name>A0A1G6K9J1_9BACL</name>
<dbReference type="STRING" id="1236220.SAMN04488112_105140"/>
<dbReference type="PANTHER" id="PTHR42951">
    <property type="entry name" value="METALLO-BETA-LACTAMASE DOMAIN-CONTAINING"/>
    <property type="match status" value="1"/>
</dbReference>
<proteinExistence type="predicted"/>
<dbReference type="Gene3D" id="3.60.15.10">
    <property type="entry name" value="Ribonuclease Z/Hydroxyacylglutathione hydrolase-like"/>
    <property type="match status" value="1"/>
</dbReference>
<reference evidence="2 3" key="1">
    <citation type="submission" date="2016-10" db="EMBL/GenBank/DDBJ databases">
        <authorList>
            <person name="de Groot N.N."/>
        </authorList>
    </citation>
    <scope>NUCLEOTIDE SEQUENCE [LARGE SCALE GENOMIC DNA]</scope>
    <source>
        <strain evidence="2 3">DSM 45514</strain>
    </source>
</reference>
<keyword evidence="3" id="KW-1185">Reference proteome</keyword>
<dbReference type="InterPro" id="IPR036866">
    <property type="entry name" value="RibonucZ/Hydroxyglut_hydro"/>
</dbReference>
<dbReference type="Pfam" id="PF00753">
    <property type="entry name" value="Lactamase_B"/>
    <property type="match status" value="1"/>
</dbReference>
<dbReference type="EMBL" id="FMZA01000005">
    <property type="protein sequence ID" value="SDC27732.1"/>
    <property type="molecule type" value="Genomic_DNA"/>
</dbReference>
<dbReference type="PANTHER" id="PTHR42951:SF4">
    <property type="entry name" value="ACYL-COENZYME A THIOESTERASE MBLAC2"/>
    <property type="match status" value="1"/>
</dbReference>
<dbReference type="Proteomes" id="UP000199387">
    <property type="component" value="Unassembled WGS sequence"/>
</dbReference>
<dbReference type="CDD" id="cd06262">
    <property type="entry name" value="metallo-hydrolase-like_MBL-fold"/>
    <property type="match status" value="1"/>
</dbReference>